<protein>
    <recommendedName>
        <fullName evidence="3">Phage protein</fullName>
    </recommendedName>
</protein>
<comment type="caution">
    <text evidence="1">The sequence shown here is derived from an EMBL/GenBank/DDBJ whole genome shotgun (WGS) entry which is preliminary data.</text>
</comment>
<dbReference type="STRING" id="286156.Ppb6_01187"/>
<dbReference type="RefSeq" id="WP_065822502.1">
    <property type="nucleotide sequence ID" value="NZ_CAWMQZ010000036.1"/>
</dbReference>
<gene>
    <name evidence="1" type="ORF">Ppb6_01187</name>
</gene>
<accession>A0A1C0U6N2</accession>
<dbReference type="InterPro" id="IPR014915">
    <property type="entry name" value="Phage_TLS_TfmB"/>
</dbReference>
<evidence type="ECO:0000313" key="2">
    <source>
        <dbReference type="Proteomes" id="UP000093476"/>
    </source>
</evidence>
<dbReference type="EMBL" id="LOMY01000036">
    <property type="protein sequence ID" value="OCQ53561.1"/>
    <property type="molecule type" value="Genomic_DNA"/>
</dbReference>
<reference evidence="1 2" key="1">
    <citation type="submission" date="2015-12" db="EMBL/GenBank/DDBJ databases">
        <title>Genome comparisons provide insights into the role of secondary metabolites in the pathogenic phase of the Photorhabdus life cycle.</title>
        <authorList>
            <person name="Tobias N.J."/>
            <person name="Mishra B."/>
            <person name="Gupta D.K."/>
            <person name="Thines M."/>
            <person name="Stinear T.P."/>
            <person name="Bode H.B."/>
        </authorList>
    </citation>
    <scope>NUCLEOTIDE SEQUENCE [LARGE SCALE GENOMIC DNA]</scope>
    <source>
        <strain evidence="1 2">PB68.1</strain>
    </source>
</reference>
<dbReference type="Pfam" id="PF08809">
    <property type="entry name" value="DUF1799"/>
    <property type="match status" value="1"/>
</dbReference>
<organism evidence="1 2">
    <name type="scientific">Photorhabdus australis subsp. thailandensis</name>
    <dbReference type="NCBI Taxonomy" id="2805096"/>
    <lineage>
        <taxon>Bacteria</taxon>
        <taxon>Pseudomonadati</taxon>
        <taxon>Pseudomonadota</taxon>
        <taxon>Gammaproteobacteria</taxon>
        <taxon>Enterobacterales</taxon>
        <taxon>Morganellaceae</taxon>
        <taxon>Photorhabdus</taxon>
    </lineage>
</organism>
<evidence type="ECO:0000313" key="1">
    <source>
        <dbReference type="EMBL" id="OCQ53561.1"/>
    </source>
</evidence>
<keyword evidence="2" id="KW-1185">Reference proteome</keyword>
<dbReference type="AlphaFoldDB" id="A0A1C0U6N2"/>
<proteinExistence type="predicted"/>
<dbReference type="Proteomes" id="UP000093476">
    <property type="component" value="Unassembled WGS sequence"/>
</dbReference>
<sequence length="79" mass="8898">MLGDIAEDVEVWPDVWESFLTFQALSTQWRVGATGATGLDYNVLHSVMDLIGVNDRATVFNDIRVMEREALIIMHSDNT</sequence>
<name>A0A1C0U6N2_9GAMM</name>
<evidence type="ECO:0008006" key="3">
    <source>
        <dbReference type="Google" id="ProtNLM"/>
    </source>
</evidence>
<dbReference type="PATRIC" id="fig|286156.4.peg.1344"/>